<dbReference type="SUPFAM" id="SSF48452">
    <property type="entry name" value="TPR-like"/>
    <property type="match status" value="1"/>
</dbReference>
<evidence type="ECO:0000256" key="1">
    <source>
        <dbReference type="SAM" id="MobiDB-lite"/>
    </source>
</evidence>
<dbReference type="OrthoDB" id="242313at2"/>
<evidence type="ECO:0000313" key="3">
    <source>
        <dbReference type="Proteomes" id="UP000317421"/>
    </source>
</evidence>
<keyword evidence="3" id="KW-1185">Reference proteome</keyword>
<reference evidence="2 3" key="1">
    <citation type="submission" date="2019-02" db="EMBL/GenBank/DDBJ databases">
        <title>Deep-cultivation of Planctomycetes and their phenomic and genomic characterization uncovers novel biology.</title>
        <authorList>
            <person name="Wiegand S."/>
            <person name="Jogler M."/>
            <person name="Boedeker C."/>
            <person name="Pinto D."/>
            <person name="Vollmers J."/>
            <person name="Rivas-Marin E."/>
            <person name="Kohn T."/>
            <person name="Peeters S.H."/>
            <person name="Heuer A."/>
            <person name="Rast P."/>
            <person name="Oberbeckmann S."/>
            <person name="Bunk B."/>
            <person name="Jeske O."/>
            <person name="Meyerdierks A."/>
            <person name="Storesund J.E."/>
            <person name="Kallscheuer N."/>
            <person name="Luecker S."/>
            <person name="Lage O.M."/>
            <person name="Pohl T."/>
            <person name="Merkel B.J."/>
            <person name="Hornburger P."/>
            <person name="Mueller R.-W."/>
            <person name="Bruemmer F."/>
            <person name="Labrenz M."/>
            <person name="Spormann A.M."/>
            <person name="Op Den Camp H."/>
            <person name="Overmann J."/>
            <person name="Amann R."/>
            <person name="Jetten M.S.M."/>
            <person name="Mascher T."/>
            <person name="Medema M.H."/>
            <person name="Devos D.P."/>
            <person name="Kaster A.-K."/>
            <person name="Ovreas L."/>
            <person name="Rohde M."/>
            <person name="Galperin M.Y."/>
            <person name="Jogler C."/>
        </authorList>
    </citation>
    <scope>NUCLEOTIDE SEQUENCE [LARGE SCALE GENOMIC DNA]</scope>
    <source>
        <strain evidence="2 3">Pla108</strain>
    </source>
</reference>
<dbReference type="InterPro" id="IPR011990">
    <property type="entry name" value="TPR-like_helical_dom_sf"/>
</dbReference>
<evidence type="ECO:0008006" key="4">
    <source>
        <dbReference type="Google" id="ProtNLM"/>
    </source>
</evidence>
<dbReference type="SUPFAM" id="SSF103642">
    <property type="entry name" value="Sec-C motif"/>
    <property type="match status" value="1"/>
</dbReference>
<dbReference type="EMBL" id="SJPR01000001">
    <property type="protein sequence ID" value="TWU00677.1"/>
    <property type="molecule type" value="Genomic_DNA"/>
</dbReference>
<feature type="region of interest" description="Disordered" evidence="1">
    <location>
        <begin position="426"/>
        <end position="447"/>
    </location>
</feature>
<dbReference type="RefSeq" id="WP_146444324.1">
    <property type="nucleotide sequence ID" value="NZ_SJPR01000001.1"/>
</dbReference>
<name>A0A5C6AMH0_9BACT</name>
<feature type="region of interest" description="Disordered" evidence="1">
    <location>
        <begin position="688"/>
        <end position="731"/>
    </location>
</feature>
<gene>
    <name evidence="2" type="ORF">Pla108_16290</name>
</gene>
<protein>
    <recommendedName>
        <fullName evidence="4">SEC-C motif protein</fullName>
    </recommendedName>
</protein>
<accession>A0A5C6AMH0</accession>
<proteinExistence type="predicted"/>
<organism evidence="2 3">
    <name type="scientific">Botrimarina colliarenosi</name>
    <dbReference type="NCBI Taxonomy" id="2528001"/>
    <lineage>
        <taxon>Bacteria</taxon>
        <taxon>Pseudomonadati</taxon>
        <taxon>Planctomycetota</taxon>
        <taxon>Planctomycetia</taxon>
        <taxon>Pirellulales</taxon>
        <taxon>Lacipirellulaceae</taxon>
        <taxon>Botrimarina</taxon>
    </lineage>
</organism>
<dbReference type="Gene3D" id="1.25.40.10">
    <property type="entry name" value="Tetratricopeptide repeat domain"/>
    <property type="match status" value="1"/>
</dbReference>
<sequence>MAVDPYAPCPCGSGKKLKFCCSDLVGEIEKVQRMLEGDQPRAALSHLDNTLAKSPGRASLLDMKASIEMSLGEIERAQETIRQHLVADPQNPSAHAQAAILAASREDDADAPLAPESTSRQAVAHLQDALERVTESIPARVLQAIGAVGQALLASGDLIAARAHLWLYQGVAGDEDTRAMELLMRLNRVPELPLLLRDNLFLREAPAGHPVEAQHDHAQLLASRGQWRRAAELLDELCLKHPDVAELPYNAAVVSGWLGNQEKFVAGLRQFAQIVAGQAGDSLPDNALPDDAIEAEAIAQLLDTLTREPGSDVVRLTYEVADEEGLIDRLTRDKRTAAYRMSESELHALDGPPPRHTFLLLDRQLPETGVEITADATPRIVGVLSYFGRQTGRTERLELVTDRDEQIDESLQTLAAVGGDALGAKSDEEVIGESASGSSSMRSRWRFPDDTPVADRRRVVAEEQRRVLLDVWPAKPLAKLDGKSPAEAATDPALRLPVNAALMVLEQTNGASVEAELFNELRGRLGLSPAPAIDPKRVDLETIPLSRLGRVDLAQACDDDLYSLYKRTELAGATEAARMVAREAVTRPGLAEDLPPEDLYGRLAALEPELEDALAWIDRGRQAAEASGQSNANWDLAELEIRVMEGQFEEANRLVRHLRDEHLTEKGIPERLYQLLHALGAVPSAEEMARMPGGGMPQEPEMAGAEAGGSKLWTPGSDEPSGGGSKLWTPS</sequence>
<dbReference type="Proteomes" id="UP000317421">
    <property type="component" value="Unassembled WGS sequence"/>
</dbReference>
<dbReference type="AlphaFoldDB" id="A0A5C6AMH0"/>
<evidence type="ECO:0000313" key="2">
    <source>
        <dbReference type="EMBL" id="TWU00677.1"/>
    </source>
</evidence>
<comment type="caution">
    <text evidence="2">The sequence shown here is derived from an EMBL/GenBank/DDBJ whole genome shotgun (WGS) entry which is preliminary data.</text>
</comment>